<feature type="compositionally biased region" description="Polar residues" evidence="1">
    <location>
        <begin position="21"/>
        <end position="39"/>
    </location>
</feature>
<accession>A0A3N6P6G0</accession>
<dbReference type="Proteomes" id="UP000273828">
    <property type="component" value="Unassembled WGS sequence"/>
</dbReference>
<dbReference type="AlphaFoldDB" id="A0A3N6P6G0"/>
<organism evidence="2 3">
    <name type="scientific">Natrarchaeobius halalkaliphilus</name>
    <dbReference type="NCBI Taxonomy" id="1679091"/>
    <lineage>
        <taxon>Archaea</taxon>
        <taxon>Methanobacteriati</taxon>
        <taxon>Methanobacteriota</taxon>
        <taxon>Stenosarchaea group</taxon>
        <taxon>Halobacteria</taxon>
        <taxon>Halobacteriales</taxon>
        <taxon>Natrialbaceae</taxon>
        <taxon>Natrarchaeobius</taxon>
    </lineage>
</organism>
<reference evidence="2 3" key="1">
    <citation type="submission" date="2018-10" db="EMBL/GenBank/DDBJ databases">
        <title>Natrarchaeobius chitinivorans gen. nov., sp. nov., and Natrarchaeobius haloalkaliphilus sp. nov., alkaliphilic, chitin-utilizing haloarchaea from hypersaline alkaline lakes.</title>
        <authorList>
            <person name="Sorokin D.Y."/>
            <person name="Elcheninov A.G."/>
            <person name="Kostrikina N.A."/>
            <person name="Bale N.J."/>
            <person name="Sinninghe Damste J.S."/>
            <person name="Khijniak T.V."/>
            <person name="Kublanov I.V."/>
            <person name="Toshchakov S.V."/>
        </authorList>
    </citation>
    <scope>NUCLEOTIDE SEQUENCE [LARGE SCALE GENOMIC DNA]</scope>
    <source>
        <strain evidence="2 3">AArcht-Sl</strain>
    </source>
</reference>
<sequence>MLPNTSRLEESDRSGSKAWESVSNRDGSDSTGDGEQTQIDGHDEWIGIEPPGRLLVPLAGFDA</sequence>
<keyword evidence="3" id="KW-1185">Reference proteome</keyword>
<comment type="caution">
    <text evidence="2">The sequence shown here is derived from an EMBL/GenBank/DDBJ whole genome shotgun (WGS) entry which is preliminary data.</text>
</comment>
<evidence type="ECO:0000313" key="2">
    <source>
        <dbReference type="EMBL" id="RQG91365.1"/>
    </source>
</evidence>
<evidence type="ECO:0000256" key="1">
    <source>
        <dbReference type="SAM" id="MobiDB-lite"/>
    </source>
</evidence>
<feature type="region of interest" description="Disordered" evidence="1">
    <location>
        <begin position="1"/>
        <end position="50"/>
    </location>
</feature>
<evidence type="ECO:0000313" key="3">
    <source>
        <dbReference type="Proteomes" id="UP000273828"/>
    </source>
</evidence>
<proteinExistence type="predicted"/>
<protein>
    <submittedName>
        <fullName evidence="2">Uncharacterized protein</fullName>
    </submittedName>
</protein>
<name>A0A3N6P6G0_9EURY</name>
<dbReference type="RefSeq" id="WP_124177493.1">
    <property type="nucleotide sequence ID" value="NZ_REFY01000002.1"/>
</dbReference>
<gene>
    <name evidence="2" type="ORF">EA462_05155</name>
</gene>
<dbReference type="EMBL" id="REFY01000002">
    <property type="protein sequence ID" value="RQG91365.1"/>
    <property type="molecule type" value="Genomic_DNA"/>
</dbReference>